<dbReference type="OrthoDB" id="10636308at2759"/>
<dbReference type="EMBL" id="CAJNNV010007938">
    <property type="protein sequence ID" value="CAE8595586.1"/>
    <property type="molecule type" value="Genomic_DNA"/>
</dbReference>
<proteinExistence type="predicted"/>
<accession>A0A813EAD3</accession>
<dbReference type="PANTHER" id="PTHR40036">
    <property type="entry name" value="MACROCIN O-METHYLTRANSFERASE"/>
    <property type="match status" value="1"/>
</dbReference>
<dbReference type="Pfam" id="PF05711">
    <property type="entry name" value="TylF"/>
    <property type="match status" value="1"/>
</dbReference>
<dbReference type="AlphaFoldDB" id="A0A813EAD3"/>
<organism evidence="1 2">
    <name type="scientific">Polarella glacialis</name>
    <name type="common">Dinoflagellate</name>
    <dbReference type="NCBI Taxonomy" id="89957"/>
    <lineage>
        <taxon>Eukaryota</taxon>
        <taxon>Sar</taxon>
        <taxon>Alveolata</taxon>
        <taxon>Dinophyceae</taxon>
        <taxon>Suessiales</taxon>
        <taxon>Suessiaceae</taxon>
        <taxon>Polarella</taxon>
    </lineage>
</organism>
<dbReference type="InterPro" id="IPR008884">
    <property type="entry name" value="TylF_MeTrfase"/>
</dbReference>
<dbReference type="Gene3D" id="3.40.50.150">
    <property type="entry name" value="Vaccinia Virus protein VP39"/>
    <property type="match status" value="1"/>
</dbReference>
<name>A0A813EAD3_POLGL</name>
<comment type="caution">
    <text evidence="1">The sequence shown here is derived from an EMBL/GenBank/DDBJ whole genome shotgun (WGS) entry which is preliminary data.</text>
</comment>
<sequence length="375" mass="41192">MVRRRTSGCSCTWDSCSLALSAFAGMAVVSVLQLTFGGSAVSEVPDLLAAAKKSWAISGSSGGPPAIKPINWEKVQQTAQSSYCAYWSKRKPHVGYWDEPAGYSMIWHYMLPHIVKALKTGLPAGHEALQSIKSGEMYLFGVAQGESMHLMNHFFPGRRSFGFDSFKGLPKEDHEQSKIEAWREASFPGIATEQSLVASAGGDQLARVIPGFFRESLHPELVRQHNMTSAFYVDIDCDLHSSTMAALDFVFQQGLARVGTIIAYDDWWTIPCRKFHHKVNGVEPHYVSPLSVGEGLAHVTIASKYKVSFRCVAGSCKPVSSFKPCHLNNNWAPVFIVETIGSGLPASQVYNHGFEFTAAEEEFWMANMAICPTVG</sequence>
<protein>
    <submittedName>
        <fullName evidence="1">Uncharacterized protein</fullName>
    </submittedName>
</protein>
<evidence type="ECO:0000313" key="1">
    <source>
        <dbReference type="EMBL" id="CAE8595586.1"/>
    </source>
</evidence>
<dbReference type="Proteomes" id="UP000654075">
    <property type="component" value="Unassembled WGS sequence"/>
</dbReference>
<gene>
    <name evidence="1" type="ORF">PGLA1383_LOCUS14095</name>
</gene>
<dbReference type="PANTHER" id="PTHR40036:SF1">
    <property type="entry name" value="MACROCIN O-METHYLTRANSFERASE"/>
    <property type="match status" value="1"/>
</dbReference>
<evidence type="ECO:0000313" key="2">
    <source>
        <dbReference type="Proteomes" id="UP000654075"/>
    </source>
</evidence>
<reference evidence="1" key="1">
    <citation type="submission" date="2021-02" db="EMBL/GenBank/DDBJ databases">
        <authorList>
            <person name="Dougan E. K."/>
            <person name="Rhodes N."/>
            <person name="Thang M."/>
            <person name="Chan C."/>
        </authorList>
    </citation>
    <scope>NUCLEOTIDE SEQUENCE</scope>
</reference>
<dbReference type="InterPro" id="IPR029063">
    <property type="entry name" value="SAM-dependent_MTases_sf"/>
</dbReference>
<keyword evidence="2" id="KW-1185">Reference proteome</keyword>